<organism evidence="5 6">
    <name type="scientific">Aeromicrobium fastidiosum</name>
    <dbReference type="NCBI Taxonomy" id="52699"/>
    <lineage>
        <taxon>Bacteria</taxon>
        <taxon>Bacillati</taxon>
        <taxon>Actinomycetota</taxon>
        <taxon>Actinomycetes</taxon>
        <taxon>Propionibacteriales</taxon>
        <taxon>Nocardioidaceae</taxon>
        <taxon>Aeromicrobium</taxon>
    </lineage>
</organism>
<keyword evidence="2" id="KW-0238">DNA-binding</keyword>
<dbReference type="PRINTS" id="PR00778">
    <property type="entry name" value="HTHARSR"/>
</dbReference>
<protein>
    <submittedName>
        <fullName evidence="5">Helix-turn-helix transcriptional regulator</fullName>
    </submittedName>
</protein>
<dbReference type="Pfam" id="PF01022">
    <property type="entry name" value="HTH_5"/>
    <property type="match status" value="1"/>
</dbReference>
<evidence type="ECO:0000256" key="3">
    <source>
        <dbReference type="ARBA" id="ARBA00023163"/>
    </source>
</evidence>
<gene>
    <name evidence="5" type="ORF">ESP62_004175</name>
</gene>
<dbReference type="NCBIfam" id="NF033788">
    <property type="entry name" value="HTH_metalloreg"/>
    <property type="match status" value="1"/>
</dbReference>
<evidence type="ECO:0000313" key="6">
    <source>
        <dbReference type="Proteomes" id="UP001515100"/>
    </source>
</evidence>
<dbReference type="Gene3D" id="1.10.10.10">
    <property type="entry name" value="Winged helix-like DNA-binding domain superfamily/Winged helix DNA-binding domain"/>
    <property type="match status" value="1"/>
</dbReference>
<dbReference type="PANTHER" id="PTHR43132">
    <property type="entry name" value="ARSENICAL RESISTANCE OPERON REPRESSOR ARSR-RELATED"/>
    <property type="match status" value="1"/>
</dbReference>
<evidence type="ECO:0000256" key="2">
    <source>
        <dbReference type="ARBA" id="ARBA00023125"/>
    </source>
</evidence>
<comment type="caution">
    <text evidence="5">The sequence shown here is derived from an EMBL/GenBank/DDBJ whole genome shotgun (WGS) entry which is preliminary data.</text>
</comment>
<dbReference type="GO" id="GO:0003700">
    <property type="term" value="F:DNA-binding transcription factor activity"/>
    <property type="evidence" value="ECO:0007669"/>
    <property type="project" value="InterPro"/>
</dbReference>
<evidence type="ECO:0000256" key="1">
    <source>
        <dbReference type="ARBA" id="ARBA00023015"/>
    </source>
</evidence>
<dbReference type="InterPro" id="IPR001845">
    <property type="entry name" value="HTH_ArsR_DNA-bd_dom"/>
</dbReference>
<dbReference type="Proteomes" id="UP001515100">
    <property type="component" value="Unassembled WGS sequence"/>
</dbReference>
<dbReference type="PANTHER" id="PTHR43132:SF8">
    <property type="entry name" value="HTH-TYPE TRANSCRIPTIONAL REGULATOR KMTR"/>
    <property type="match status" value="1"/>
</dbReference>
<dbReference type="RefSeq" id="WP_129180802.1">
    <property type="nucleotide sequence ID" value="NZ_JAGIOG010000001.1"/>
</dbReference>
<dbReference type="CDD" id="cd00090">
    <property type="entry name" value="HTH_ARSR"/>
    <property type="match status" value="1"/>
</dbReference>
<evidence type="ECO:0000313" key="5">
    <source>
        <dbReference type="EMBL" id="KAA1380388.1"/>
    </source>
</evidence>
<reference evidence="5" key="1">
    <citation type="submission" date="2019-09" db="EMBL/GenBank/DDBJ databases">
        <authorList>
            <person name="Li J."/>
        </authorList>
    </citation>
    <scope>NUCLEOTIDE SEQUENCE [LARGE SCALE GENOMIC DNA]</scope>
    <source>
        <strain evidence="5">NRBC 14897</strain>
    </source>
</reference>
<sequence length="118" mass="12798">MTAADETIASLDHPVRPDADRLRHGAVIFAMLGEPTRLELLWLMTEGPQTVTALVDAVGASRTSVSQHLAKLRHAGVVDVVREGRTARYSLRGGHVERLVREGLNHADHVVSGEQPHG</sequence>
<dbReference type="InterPro" id="IPR036388">
    <property type="entry name" value="WH-like_DNA-bd_sf"/>
</dbReference>
<dbReference type="AlphaFoldDB" id="A0A641AU46"/>
<name>A0A641AU46_9ACTN</name>
<dbReference type="PROSITE" id="PS50987">
    <property type="entry name" value="HTH_ARSR_2"/>
    <property type="match status" value="1"/>
</dbReference>
<keyword evidence="1" id="KW-0805">Transcription regulation</keyword>
<dbReference type="OrthoDB" id="9810923at2"/>
<dbReference type="SUPFAM" id="SSF46785">
    <property type="entry name" value="Winged helix' DNA-binding domain"/>
    <property type="match status" value="1"/>
</dbReference>
<dbReference type="InterPro" id="IPR011991">
    <property type="entry name" value="ArsR-like_HTH"/>
</dbReference>
<dbReference type="SMART" id="SM00418">
    <property type="entry name" value="HTH_ARSR"/>
    <property type="match status" value="1"/>
</dbReference>
<dbReference type="GO" id="GO:0003677">
    <property type="term" value="F:DNA binding"/>
    <property type="evidence" value="ECO:0007669"/>
    <property type="project" value="UniProtKB-KW"/>
</dbReference>
<dbReference type="InterPro" id="IPR036390">
    <property type="entry name" value="WH_DNA-bd_sf"/>
</dbReference>
<proteinExistence type="predicted"/>
<evidence type="ECO:0000259" key="4">
    <source>
        <dbReference type="PROSITE" id="PS50987"/>
    </source>
</evidence>
<keyword evidence="6" id="KW-1185">Reference proteome</keyword>
<dbReference type="InterPro" id="IPR051011">
    <property type="entry name" value="Metal_resp_trans_reg"/>
</dbReference>
<accession>A0A641AU46</accession>
<feature type="domain" description="HTH arsR-type" evidence="4">
    <location>
        <begin position="17"/>
        <end position="111"/>
    </location>
</feature>
<dbReference type="EMBL" id="SDPP02000001">
    <property type="protein sequence ID" value="KAA1380388.1"/>
    <property type="molecule type" value="Genomic_DNA"/>
</dbReference>
<keyword evidence="3" id="KW-0804">Transcription</keyword>